<name>A0A557SWC9_9ARCH</name>
<keyword evidence="2" id="KW-1185">Reference proteome</keyword>
<dbReference type="Proteomes" id="UP000315289">
    <property type="component" value="Unassembled WGS sequence"/>
</dbReference>
<accession>A0A557SWC9</accession>
<evidence type="ECO:0000313" key="1">
    <source>
        <dbReference type="EMBL" id="TVP40915.1"/>
    </source>
</evidence>
<sequence length="97" mass="11249">MSEVNHEIDRIVLDLIDSSILLTEKMTQKTYLFYNSINLLYSNDYIMIFSSPHIVSTISSSHFTNSFYRSSILHIWNLIIASLNMFNMCSKKCTSVN</sequence>
<proteinExistence type="predicted"/>
<gene>
    <name evidence="1" type="ORF">NARC_50096</name>
</gene>
<reference evidence="1 2" key="1">
    <citation type="journal article" date="2019" name="Front. Microbiol.">
        <title>Ammonia Oxidation by the Arctic Terrestrial Thaumarchaeote Candidatus Nitrosocosmicus arcticus Is Stimulated by Increasing Temperatures.</title>
        <authorList>
            <person name="Alves R.J.E."/>
            <person name="Kerou M."/>
            <person name="Zappe A."/>
            <person name="Bittner R."/>
            <person name="Abby S.S."/>
            <person name="Schmidt H.A."/>
            <person name="Pfeifer K."/>
            <person name="Schleper C."/>
        </authorList>
    </citation>
    <scope>NUCLEOTIDE SEQUENCE [LARGE SCALE GENOMIC DNA]</scope>
    <source>
        <strain evidence="1 2">Kfb</strain>
    </source>
</reference>
<organism evidence="1 2">
    <name type="scientific">Candidatus Nitrosocosmicus arcticus</name>
    <dbReference type="NCBI Taxonomy" id="2035267"/>
    <lineage>
        <taxon>Archaea</taxon>
        <taxon>Nitrososphaerota</taxon>
        <taxon>Nitrososphaeria</taxon>
        <taxon>Nitrososphaerales</taxon>
        <taxon>Nitrososphaeraceae</taxon>
        <taxon>Candidatus Nitrosocosmicus</taxon>
    </lineage>
</organism>
<dbReference type="EMBL" id="VOAH01000005">
    <property type="protein sequence ID" value="TVP40915.1"/>
    <property type="molecule type" value="Genomic_DNA"/>
</dbReference>
<comment type="caution">
    <text evidence="1">The sequence shown here is derived from an EMBL/GenBank/DDBJ whole genome shotgun (WGS) entry which is preliminary data.</text>
</comment>
<evidence type="ECO:0000313" key="2">
    <source>
        <dbReference type="Proteomes" id="UP000315289"/>
    </source>
</evidence>
<dbReference type="AlphaFoldDB" id="A0A557SWC9"/>
<protein>
    <submittedName>
        <fullName evidence="1">Uncharacterized protein</fullName>
    </submittedName>
</protein>